<sequence length="79" mass="8809">MLNRSEVMIDLGPKAGLLKPLQGSEGYCMGFNRTRWPRKAECLTVAWFEVGVIEAASVARREIVATTAKMRERILNLSA</sequence>
<proteinExistence type="predicted"/>
<comment type="caution">
    <text evidence="1">The sequence shown here is derived from an EMBL/GenBank/DDBJ whole genome shotgun (WGS) entry which is preliminary data.</text>
</comment>
<organism evidence="1 2">
    <name type="scientific">Peronosclerospora sorghi</name>
    <dbReference type="NCBI Taxonomy" id="230839"/>
    <lineage>
        <taxon>Eukaryota</taxon>
        <taxon>Sar</taxon>
        <taxon>Stramenopiles</taxon>
        <taxon>Oomycota</taxon>
        <taxon>Peronosporomycetes</taxon>
        <taxon>Peronosporales</taxon>
        <taxon>Peronosporaceae</taxon>
        <taxon>Peronosclerospora</taxon>
    </lineage>
</organism>
<evidence type="ECO:0000313" key="1">
    <source>
        <dbReference type="EMBL" id="KAI9918552.1"/>
    </source>
</evidence>
<protein>
    <submittedName>
        <fullName evidence="1">Uncharacterized protein</fullName>
    </submittedName>
</protein>
<accession>A0ACC0WJI0</accession>
<gene>
    <name evidence="1" type="ORF">PsorP6_011797</name>
</gene>
<evidence type="ECO:0000313" key="2">
    <source>
        <dbReference type="Proteomes" id="UP001163321"/>
    </source>
</evidence>
<dbReference type="EMBL" id="CM047591">
    <property type="protein sequence ID" value="KAI9918552.1"/>
    <property type="molecule type" value="Genomic_DNA"/>
</dbReference>
<name>A0ACC0WJI0_9STRA</name>
<reference evidence="1 2" key="1">
    <citation type="journal article" date="2022" name="bioRxiv">
        <title>The genome of the oomycete Peronosclerospora sorghi, a cosmopolitan pathogen of maize and sorghum, is inflated with dispersed pseudogenes.</title>
        <authorList>
            <person name="Fletcher K."/>
            <person name="Martin F."/>
            <person name="Isakeit T."/>
            <person name="Cavanaugh K."/>
            <person name="Magill C."/>
            <person name="Michelmore R."/>
        </authorList>
    </citation>
    <scope>NUCLEOTIDE SEQUENCE [LARGE SCALE GENOMIC DNA]</scope>
    <source>
        <strain evidence="1">P6</strain>
    </source>
</reference>
<dbReference type="Proteomes" id="UP001163321">
    <property type="component" value="Chromosome 12"/>
</dbReference>
<keyword evidence="2" id="KW-1185">Reference proteome</keyword>